<dbReference type="EMBL" id="VCKX01000467">
    <property type="protein sequence ID" value="TMR11715.1"/>
    <property type="molecule type" value="Genomic_DNA"/>
</dbReference>
<dbReference type="PANTHER" id="PTHR33498:SF1">
    <property type="entry name" value="TRANSPOSASE FOR INSERTION SEQUENCE ELEMENT IS1557"/>
    <property type="match status" value="1"/>
</dbReference>
<dbReference type="InterPro" id="IPR002560">
    <property type="entry name" value="Transposase_DDE"/>
</dbReference>
<comment type="caution">
    <text evidence="2">The sequence shown here is derived from an EMBL/GenBank/DDBJ whole genome shotgun (WGS) entry which is preliminary data.</text>
</comment>
<dbReference type="PANTHER" id="PTHR33498">
    <property type="entry name" value="TRANSPOSASE FOR INSERTION SEQUENCE ELEMENT IS1557"/>
    <property type="match status" value="1"/>
</dbReference>
<dbReference type="Pfam" id="PF01610">
    <property type="entry name" value="DDE_Tnp_ISL3"/>
    <property type="match status" value="1"/>
</dbReference>
<dbReference type="InterPro" id="IPR047951">
    <property type="entry name" value="Transpos_ISL3"/>
</dbReference>
<dbReference type="OrthoDB" id="3238779at2"/>
<dbReference type="Proteomes" id="UP000306628">
    <property type="component" value="Unassembled WGS sequence"/>
</dbReference>
<evidence type="ECO:0000313" key="2">
    <source>
        <dbReference type="EMBL" id="TMR11715.1"/>
    </source>
</evidence>
<name>A0A5S4F6Q7_9ACTN</name>
<evidence type="ECO:0000313" key="3">
    <source>
        <dbReference type="Proteomes" id="UP000306628"/>
    </source>
</evidence>
<gene>
    <name evidence="2" type="ORF">ETD85_59075</name>
</gene>
<dbReference type="AlphaFoldDB" id="A0A5S4F6Q7"/>
<keyword evidence="3" id="KW-1185">Reference proteome</keyword>
<protein>
    <submittedName>
        <fullName evidence="2">Transposase</fullName>
    </submittedName>
</protein>
<evidence type="ECO:0000259" key="1">
    <source>
        <dbReference type="Pfam" id="PF01610"/>
    </source>
</evidence>
<accession>A0A5S4F6Q7</accession>
<sequence>MTILATSVRDFAALLKPDPDNAEGLDSWITVAREANLPHLHSFCTGLDQDRAAVNAGLTLPHHNGGTEGVNNKTKMIKRQMYGRAGFWLLRHRILLG</sequence>
<reference evidence="2 3" key="1">
    <citation type="submission" date="2019-05" db="EMBL/GenBank/DDBJ databases">
        <title>Draft genome sequence of Nonomuraea zeae DSM 100528.</title>
        <authorList>
            <person name="Saricaoglu S."/>
            <person name="Isik K."/>
        </authorList>
    </citation>
    <scope>NUCLEOTIDE SEQUENCE [LARGE SCALE GENOMIC DNA]</scope>
    <source>
        <strain evidence="2 3">DSM 100528</strain>
    </source>
</reference>
<feature type="domain" description="Transposase IS204/IS1001/IS1096/IS1165 DDE" evidence="1">
    <location>
        <begin position="22"/>
        <end position="94"/>
    </location>
</feature>
<proteinExistence type="predicted"/>
<organism evidence="2 3">
    <name type="scientific">Nonomuraea zeae</name>
    <dbReference type="NCBI Taxonomy" id="1642303"/>
    <lineage>
        <taxon>Bacteria</taxon>
        <taxon>Bacillati</taxon>
        <taxon>Actinomycetota</taxon>
        <taxon>Actinomycetes</taxon>
        <taxon>Streptosporangiales</taxon>
        <taxon>Streptosporangiaceae</taxon>
        <taxon>Nonomuraea</taxon>
    </lineage>
</organism>